<feature type="region of interest" description="Disordered" evidence="2">
    <location>
        <begin position="720"/>
        <end position="830"/>
    </location>
</feature>
<dbReference type="EMBL" id="CP011494">
    <property type="protein sequence ID" value="AKO52714.1"/>
    <property type="molecule type" value="Genomic_DNA"/>
</dbReference>
<feature type="signal peptide" evidence="3">
    <location>
        <begin position="1"/>
        <end position="23"/>
    </location>
</feature>
<dbReference type="STRING" id="330734.ABA45_10075"/>
<dbReference type="Proteomes" id="UP000036406">
    <property type="component" value="Chromosome"/>
</dbReference>
<protein>
    <recommendedName>
        <fullName evidence="4">FimV N-terminal domain-containing protein</fullName>
    </recommendedName>
</protein>
<feature type="compositionally biased region" description="Acidic residues" evidence="2">
    <location>
        <begin position="780"/>
        <end position="794"/>
    </location>
</feature>
<reference evidence="5 6" key="1">
    <citation type="submission" date="2015-05" db="EMBL/GenBank/DDBJ databases">
        <title>Complete genome of Marinobacter psychrophilus strain 20041T isolated from sea-ice of the Canadian Basin.</title>
        <authorList>
            <person name="Song L."/>
            <person name="Ren L."/>
            <person name="Yu Y."/>
            <person name="Wang X."/>
        </authorList>
    </citation>
    <scope>NUCLEOTIDE SEQUENCE [LARGE SCALE GENOMIC DNA]</scope>
    <source>
        <strain evidence="5 6">20041</strain>
    </source>
</reference>
<dbReference type="InterPro" id="IPR020012">
    <property type="entry name" value="LysM_FimV"/>
</dbReference>
<feature type="compositionally biased region" description="Basic and acidic residues" evidence="2">
    <location>
        <begin position="745"/>
        <end position="754"/>
    </location>
</feature>
<feature type="region of interest" description="Disordered" evidence="2">
    <location>
        <begin position="475"/>
        <end position="498"/>
    </location>
</feature>
<feature type="compositionally biased region" description="Low complexity" evidence="2">
    <location>
        <begin position="166"/>
        <end position="181"/>
    </location>
</feature>
<feature type="domain" description="FimV N-terminal" evidence="4">
    <location>
        <begin position="24"/>
        <end position="131"/>
    </location>
</feature>
<dbReference type="InterPro" id="IPR057840">
    <property type="entry name" value="FimV_N"/>
</dbReference>
<keyword evidence="6" id="KW-1185">Reference proteome</keyword>
<feature type="compositionally biased region" description="Polar residues" evidence="2">
    <location>
        <begin position="149"/>
        <end position="165"/>
    </location>
</feature>
<accession>A0A0H4I1B3</accession>
<proteinExistence type="predicted"/>
<dbReference type="NCBIfam" id="TIGR03504">
    <property type="entry name" value="FimV_Cterm"/>
    <property type="match status" value="1"/>
</dbReference>
<gene>
    <name evidence="5" type="ORF">ABA45_10075</name>
</gene>
<dbReference type="InterPro" id="IPR020011">
    <property type="entry name" value="FimV_C"/>
</dbReference>
<organism evidence="5 6">
    <name type="scientific">Marinobacter psychrophilus</name>
    <dbReference type="NCBI Taxonomy" id="330734"/>
    <lineage>
        <taxon>Bacteria</taxon>
        <taxon>Pseudomonadati</taxon>
        <taxon>Pseudomonadota</taxon>
        <taxon>Gammaproteobacteria</taxon>
        <taxon>Pseudomonadales</taxon>
        <taxon>Marinobacteraceae</taxon>
        <taxon>Marinobacter</taxon>
    </lineage>
</organism>
<feature type="compositionally biased region" description="Acidic residues" evidence="2">
    <location>
        <begin position="720"/>
        <end position="729"/>
    </location>
</feature>
<dbReference type="Gene3D" id="1.20.58.2200">
    <property type="match status" value="1"/>
</dbReference>
<feature type="compositionally biased region" description="Acidic residues" evidence="2">
    <location>
        <begin position="802"/>
        <end position="811"/>
    </location>
</feature>
<dbReference type="Pfam" id="PF25800">
    <property type="entry name" value="FimV_N"/>
    <property type="match status" value="1"/>
</dbReference>
<keyword evidence="3" id="KW-0732">Signal</keyword>
<feature type="compositionally biased region" description="Acidic residues" evidence="2">
    <location>
        <begin position="819"/>
        <end position="830"/>
    </location>
</feature>
<evidence type="ECO:0000313" key="5">
    <source>
        <dbReference type="EMBL" id="AKO52714.1"/>
    </source>
</evidence>
<dbReference type="AlphaFoldDB" id="A0A0H4I1B3"/>
<evidence type="ECO:0000256" key="3">
    <source>
        <dbReference type="SAM" id="SignalP"/>
    </source>
</evidence>
<dbReference type="NCBIfam" id="TIGR03505">
    <property type="entry name" value="FimV_core"/>
    <property type="match status" value="1"/>
</dbReference>
<dbReference type="InterPro" id="IPR038440">
    <property type="entry name" value="FimV_C_sf"/>
</dbReference>
<feature type="region of interest" description="Disordered" evidence="2">
    <location>
        <begin position="392"/>
        <end position="430"/>
    </location>
</feature>
<name>A0A0H4I1B3_9GAMM</name>
<feature type="compositionally biased region" description="Polar residues" evidence="2">
    <location>
        <begin position="303"/>
        <end position="318"/>
    </location>
</feature>
<feature type="region of interest" description="Disordered" evidence="2">
    <location>
        <begin position="299"/>
        <end position="322"/>
    </location>
</feature>
<evidence type="ECO:0000259" key="4">
    <source>
        <dbReference type="Pfam" id="PF25800"/>
    </source>
</evidence>
<feature type="chain" id="PRO_5005205980" description="FimV N-terminal domain-containing protein" evidence="3">
    <location>
        <begin position="24"/>
        <end position="948"/>
    </location>
</feature>
<dbReference type="RefSeq" id="WP_048385820.1">
    <property type="nucleotide sequence ID" value="NZ_CP011494.1"/>
</dbReference>
<keyword evidence="1" id="KW-0175">Coiled coil</keyword>
<evidence type="ECO:0000256" key="2">
    <source>
        <dbReference type="SAM" id="MobiDB-lite"/>
    </source>
</evidence>
<dbReference type="KEGG" id="mpq:ABA45_10075"/>
<feature type="compositionally biased region" description="Low complexity" evidence="2">
    <location>
        <begin position="402"/>
        <end position="430"/>
    </location>
</feature>
<feature type="coiled-coil region" evidence="1">
    <location>
        <begin position="334"/>
        <end position="375"/>
    </location>
</feature>
<evidence type="ECO:0000313" key="6">
    <source>
        <dbReference type="Proteomes" id="UP000036406"/>
    </source>
</evidence>
<dbReference type="PATRIC" id="fig|330734.3.peg.2118"/>
<feature type="region of interest" description="Disordered" evidence="2">
    <location>
        <begin position="145"/>
        <end position="182"/>
    </location>
</feature>
<sequence>MKVRKLAVALALAGGLGSGVAQALGLGEVELQSYLNEPLDAQIVLRQSRGVSPGDVFVNVASESAYQRVGLNRGQFASKLEFQVVTRSDGGLAVSVSSREPLREPYLSFLLELTWPSGRVLREYSVLVDPPVYAAETGTREPLIAASSAGRSNSLPSAESGSLIRSESAGSGSAQSLASGSVYGPTASSDTLWSIAIKMRPSNSVSVQQVMLAIQDLNPDAFINGNINRLKRGKVLRAPTLAQIERLGQGQAIQAVRAQNQDIIAARATIDASAAAVPPAPAAIDGGDAELKLIVAETKAPQADNNTEQSGSAGTDGNQADGADAGTVVALEELDSARRENSELNTRVNALQEQMETLQRLLELKNSQLADMQQAGINGESAVDSMNQNAADDPAVADDVAETQAEAEPAAEVAVQPQQDSQPQATQPDAVEANVAPSGLVDSIMSNPLYQMVLGGGLLLLLLLLLLVSRRKSKNEDVAENDTDFDQAPPIEPVPRPNSFDLVLVDHEPSMPEAGPDILVEVDSYLAYGQHEQAVNTLESAISREPSRTDLRLKLLAVYADAQNRVAFERQYGELIALDDGAAMAEADRLLTDLEQAEAAPSIDDLESELRSGSFAGSFGSFDEEAEDAIGSTNPTLDDPIDYDLATIEDLGAKGEPAKSEASEDFDNFDDFALSDEFAREFADEDAVPLAKANESVNTAGKTLDDDDLSLDEAFLDELDAELDKDDPEAELKPFDMQESNSGKLDPDLDKLDLEISDEDLTLMGEFADSADSTSLTGGDETESEAEELPEMTDAELLALELGDDPQAEEELGARLAENQDDEDDISLDDLETLELPEEDLPAYDLPEDDLSEDDLPEVDLFEDDLLEEDLPVVAPGAPRSIDESDLGDDDDFDFLAGTDEAATKLDLAQAYVEMGDVDGARDILIEVELEGTAEQKAEAKELLKNLS</sequence>
<evidence type="ECO:0000256" key="1">
    <source>
        <dbReference type="SAM" id="Coils"/>
    </source>
</evidence>